<feature type="region of interest" description="Disordered" evidence="1">
    <location>
        <begin position="1"/>
        <end position="26"/>
    </location>
</feature>
<dbReference type="OrthoDB" id="181799at768503"/>
<accession>A0A1S2VLI7</accession>
<feature type="compositionally biased region" description="Basic and acidic residues" evidence="1">
    <location>
        <begin position="9"/>
        <end position="18"/>
    </location>
</feature>
<dbReference type="AlphaFoldDB" id="A0A1S2VLI7"/>
<keyword evidence="3" id="KW-1185">Reference proteome</keyword>
<dbReference type="RefSeq" id="WP_071503547.1">
    <property type="nucleotide sequence ID" value="NZ_MORL01000005.1"/>
</dbReference>
<evidence type="ECO:0000313" key="3">
    <source>
        <dbReference type="Proteomes" id="UP000181790"/>
    </source>
</evidence>
<protein>
    <submittedName>
        <fullName evidence="2">Uncharacterized protein</fullName>
    </submittedName>
</protein>
<name>A0A1S2VLI7_9BACT</name>
<reference evidence="2 3" key="1">
    <citation type="submission" date="2016-10" db="EMBL/GenBank/DDBJ databases">
        <title>Arsenicibacter rosenii gen. nov., sp. nov., an efficient arsenic-methylating bacterium isolated from an arsenic-contaminated paddy soil.</title>
        <authorList>
            <person name="Huang K."/>
        </authorList>
    </citation>
    <scope>NUCLEOTIDE SEQUENCE [LARGE SCALE GENOMIC DNA]</scope>
    <source>
        <strain evidence="2 3">SM-1</strain>
    </source>
</reference>
<evidence type="ECO:0000313" key="2">
    <source>
        <dbReference type="EMBL" id="OIN59095.1"/>
    </source>
</evidence>
<proteinExistence type="predicted"/>
<gene>
    <name evidence="2" type="ORF">BLX24_12890</name>
</gene>
<organism evidence="2 3">
    <name type="scientific">Arsenicibacter rosenii</name>
    <dbReference type="NCBI Taxonomy" id="1750698"/>
    <lineage>
        <taxon>Bacteria</taxon>
        <taxon>Pseudomonadati</taxon>
        <taxon>Bacteroidota</taxon>
        <taxon>Cytophagia</taxon>
        <taxon>Cytophagales</taxon>
        <taxon>Spirosomataceae</taxon>
        <taxon>Arsenicibacter</taxon>
    </lineage>
</organism>
<sequence length="434" mass="51613">MKKSTLRISHKDIPNHYSEDEDGKVTQNDPTVQLVLIDDPSIYQPNEILQEDNQFSMTVKEMNYYNNSDNFYDKDYKKFDNEDYEDEDYTPYNRWSSYKIIHQYVRIRWFEQEHFMLQTYAYIKKRIRLLASPINDTLAFLRSEHNRLLPLFDELGPMADLVFHKTHSKSADFILNKVWYKQVPDELPFGDHWTPEELRRTPQSHWSDDDVWSWDEFWAKATPILINYHKAKTYLIMIRFLQRLIWLCEENKVLGYKAIMKKAANMYHQDAIDNYSSLQPPSYPNIQSLERHVPIYHKGPHVKDSSSKDEKGLDKTRADSVFNSLEEIFSDKKYINLGIDILLKNNGDRILIDANGKWLKKKGDVSILAAWLDEMEYKGMIKKGIDRKIIRPLLQNFFPDLELGTETRQFSEPASQTYQRYRGIFRLLIAQNLH</sequence>
<dbReference type="EMBL" id="MORL01000005">
    <property type="protein sequence ID" value="OIN59095.1"/>
    <property type="molecule type" value="Genomic_DNA"/>
</dbReference>
<dbReference type="Proteomes" id="UP000181790">
    <property type="component" value="Unassembled WGS sequence"/>
</dbReference>
<evidence type="ECO:0000256" key="1">
    <source>
        <dbReference type="SAM" id="MobiDB-lite"/>
    </source>
</evidence>
<comment type="caution">
    <text evidence="2">The sequence shown here is derived from an EMBL/GenBank/DDBJ whole genome shotgun (WGS) entry which is preliminary data.</text>
</comment>